<evidence type="ECO:0000256" key="1">
    <source>
        <dbReference type="SAM" id="MobiDB-lite"/>
    </source>
</evidence>
<gene>
    <name evidence="3" type="ORF">GCM10010411_06020</name>
</gene>
<reference evidence="3 4" key="1">
    <citation type="journal article" date="2019" name="Int. J. Syst. Evol. Microbiol.">
        <title>The Global Catalogue of Microorganisms (GCM) 10K type strain sequencing project: providing services to taxonomists for standard genome sequencing and annotation.</title>
        <authorList>
            <consortium name="The Broad Institute Genomics Platform"/>
            <consortium name="The Broad Institute Genome Sequencing Center for Infectious Disease"/>
            <person name="Wu L."/>
            <person name="Ma J."/>
        </authorList>
    </citation>
    <scope>NUCLEOTIDE SEQUENCE [LARGE SCALE GENOMIC DNA]</scope>
    <source>
        <strain evidence="3 4">JCM 6833</strain>
    </source>
</reference>
<organism evidence="3 4">
    <name type="scientific">Actinomadura fulvescens</name>
    <dbReference type="NCBI Taxonomy" id="46160"/>
    <lineage>
        <taxon>Bacteria</taxon>
        <taxon>Bacillati</taxon>
        <taxon>Actinomycetota</taxon>
        <taxon>Actinomycetes</taxon>
        <taxon>Streptosporangiales</taxon>
        <taxon>Thermomonosporaceae</taxon>
        <taxon>Actinomadura</taxon>
    </lineage>
</organism>
<evidence type="ECO:0000313" key="3">
    <source>
        <dbReference type="EMBL" id="GAA2576391.1"/>
    </source>
</evidence>
<feature type="transmembrane region" description="Helical" evidence="2">
    <location>
        <begin position="21"/>
        <end position="40"/>
    </location>
</feature>
<dbReference type="EMBL" id="BAAATD010000001">
    <property type="protein sequence ID" value="GAA2576391.1"/>
    <property type="molecule type" value="Genomic_DNA"/>
</dbReference>
<evidence type="ECO:0000313" key="4">
    <source>
        <dbReference type="Proteomes" id="UP001501509"/>
    </source>
</evidence>
<keyword evidence="2" id="KW-0472">Membrane</keyword>
<proteinExistence type="predicted"/>
<comment type="caution">
    <text evidence="3">The sequence shown here is derived from an EMBL/GenBank/DDBJ whole genome shotgun (WGS) entry which is preliminary data.</text>
</comment>
<feature type="region of interest" description="Disordered" evidence="1">
    <location>
        <begin position="54"/>
        <end position="140"/>
    </location>
</feature>
<name>A0ABN3PBI8_9ACTN</name>
<feature type="compositionally biased region" description="Low complexity" evidence="1">
    <location>
        <begin position="89"/>
        <end position="102"/>
    </location>
</feature>
<dbReference type="Proteomes" id="UP001501509">
    <property type="component" value="Unassembled WGS sequence"/>
</dbReference>
<keyword evidence="4" id="KW-1185">Reference proteome</keyword>
<keyword evidence="2" id="KW-0812">Transmembrane</keyword>
<dbReference type="RefSeq" id="WP_344537413.1">
    <property type="nucleotide sequence ID" value="NZ_BAAATD010000001.1"/>
</dbReference>
<feature type="compositionally biased region" description="Low complexity" evidence="1">
    <location>
        <begin position="126"/>
        <end position="140"/>
    </location>
</feature>
<protein>
    <submittedName>
        <fullName evidence="3">Uncharacterized protein</fullName>
    </submittedName>
</protein>
<sequence>MSDAQRSVPPACEDRGRVARLLLIVLGVLGFVVLPGAAPVSGGAAVGVRAGTAAQPGQADLGSRGKSSKPCPVRSDTAAISASARQITAAPAPAPVAAVLPPGVDVRPSSVLAGRPAERSDSAECGPRGLPRGRAPPLAT</sequence>
<evidence type="ECO:0000256" key="2">
    <source>
        <dbReference type="SAM" id="Phobius"/>
    </source>
</evidence>
<keyword evidence="2" id="KW-1133">Transmembrane helix</keyword>
<accession>A0ABN3PBI8</accession>